<evidence type="ECO:0000313" key="5">
    <source>
        <dbReference type="EMBL" id="MSA89429.1"/>
    </source>
</evidence>
<evidence type="ECO:0000256" key="2">
    <source>
        <dbReference type="ARBA" id="ARBA00022801"/>
    </source>
</evidence>
<sequence length="258" mass="29344">MNFEHGRKTTVKTEKGWIRGFRYRDVYHFYGVEYAQAQRFMPPEEIPAWEGVKEAVNYGFTCYPFRPDRIGNNLKNPHRFWPQSENCQNLNVWTKSIEKGVKKPVVVWFHGGGFYYGSALEQTAYDGFNLCEFGDVVVVTVNHRINVLGYLDLAPFSNRYSHSANAGNLDLIAALKWVHRNIENFGGDPDQVTIFGQSGGGVKVISVMNMPDSAGLYCRAMIMSGTMGKHLSDAGRDMTQNVKRMLKILNIEEQRSKN</sequence>
<accession>A0A6N7S6N9</accession>
<evidence type="ECO:0000313" key="6">
    <source>
        <dbReference type="EMBL" id="MSC33107.1"/>
    </source>
</evidence>
<dbReference type="Gene3D" id="3.40.50.1820">
    <property type="entry name" value="alpha/beta hydrolase"/>
    <property type="match status" value="1"/>
</dbReference>
<protein>
    <recommendedName>
        <fullName evidence="3">Carboxylic ester hydrolase</fullName>
        <ecNumber evidence="3">3.1.1.-</ecNumber>
    </recommendedName>
</protein>
<feature type="domain" description="Carboxylesterase type B" evidence="4">
    <location>
        <begin position="8"/>
        <end position="251"/>
    </location>
</feature>
<dbReference type="RefSeq" id="WP_154238711.1">
    <property type="nucleotide sequence ID" value="NZ_CALJPI010000162.1"/>
</dbReference>
<keyword evidence="8" id="KW-1185">Reference proteome</keyword>
<evidence type="ECO:0000259" key="4">
    <source>
        <dbReference type="Pfam" id="PF00135"/>
    </source>
</evidence>
<dbReference type="InterPro" id="IPR029058">
    <property type="entry name" value="AB_hydrolase_fold"/>
</dbReference>
<dbReference type="GO" id="GO:0016787">
    <property type="term" value="F:hydrolase activity"/>
    <property type="evidence" value="ECO:0007669"/>
    <property type="project" value="UniProtKB-KW"/>
</dbReference>
<name>A0A6N7S6N9_9FIRM</name>
<dbReference type="OrthoDB" id="9775851at2"/>
<dbReference type="InterPro" id="IPR002018">
    <property type="entry name" value="CarbesteraseB"/>
</dbReference>
<reference evidence="7 8" key="1">
    <citation type="journal article" date="2019" name="Nat. Med.">
        <title>A library of human gut bacterial isolates paired with longitudinal multiomics data enables mechanistic microbiome research.</title>
        <authorList>
            <person name="Poyet M."/>
            <person name="Groussin M."/>
            <person name="Gibbons S.M."/>
            <person name="Avila-Pacheco J."/>
            <person name="Jiang X."/>
            <person name="Kearney S.M."/>
            <person name="Perrotta A.R."/>
            <person name="Berdy B."/>
            <person name="Zhao S."/>
            <person name="Lieberman T.D."/>
            <person name="Swanson P.K."/>
            <person name="Smith M."/>
            <person name="Roesemann S."/>
            <person name="Alexander J.E."/>
            <person name="Rich S.A."/>
            <person name="Livny J."/>
            <person name="Vlamakis H."/>
            <person name="Clish C."/>
            <person name="Bullock K."/>
            <person name="Deik A."/>
            <person name="Scott J."/>
            <person name="Pierce K.A."/>
            <person name="Xavier R.J."/>
            <person name="Alm E.J."/>
        </authorList>
    </citation>
    <scope>NUCLEOTIDE SEQUENCE [LARGE SCALE GENOMIC DNA]</scope>
    <source>
        <strain evidence="5 7">BIOML-A4</strain>
        <strain evidence="6 8">BIOML-A5</strain>
    </source>
</reference>
<dbReference type="Proteomes" id="UP000480929">
    <property type="component" value="Unassembled WGS sequence"/>
</dbReference>
<dbReference type="PROSITE" id="PS00122">
    <property type="entry name" value="CARBOXYLESTERASE_B_1"/>
    <property type="match status" value="1"/>
</dbReference>
<dbReference type="SUPFAM" id="SSF53474">
    <property type="entry name" value="alpha/beta-Hydrolases"/>
    <property type="match status" value="1"/>
</dbReference>
<proteinExistence type="inferred from homology"/>
<gene>
    <name evidence="6" type="ORF">GKD88_08225</name>
    <name evidence="5" type="ORF">GKE08_08820</name>
</gene>
<dbReference type="Proteomes" id="UP000433575">
    <property type="component" value="Unassembled WGS sequence"/>
</dbReference>
<comment type="similarity">
    <text evidence="1 3">Belongs to the type-B carboxylesterase/lipase family.</text>
</comment>
<dbReference type="EMBL" id="WKPJ01000010">
    <property type="protein sequence ID" value="MSA89429.1"/>
    <property type="molecule type" value="Genomic_DNA"/>
</dbReference>
<dbReference type="AlphaFoldDB" id="A0A6N7S6N9"/>
<dbReference type="InterPro" id="IPR050309">
    <property type="entry name" value="Type-B_Carboxylest/Lipase"/>
</dbReference>
<evidence type="ECO:0000313" key="7">
    <source>
        <dbReference type="Proteomes" id="UP000433575"/>
    </source>
</evidence>
<evidence type="ECO:0000313" key="8">
    <source>
        <dbReference type="Proteomes" id="UP000480929"/>
    </source>
</evidence>
<dbReference type="Pfam" id="PF00135">
    <property type="entry name" value="COesterase"/>
    <property type="match status" value="1"/>
</dbReference>
<dbReference type="EC" id="3.1.1.-" evidence="3"/>
<evidence type="ECO:0000256" key="1">
    <source>
        <dbReference type="ARBA" id="ARBA00005964"/>
    </source>
</evidence>
<keyword evidence="2 3" id="KW-0378">Hydrolase</keyword>
<evidence type="ECO:0000256" key="3">
    <source>
        <dbReference type="RuleBase" id="RU361235"/>
    </source>
</evidence>
<comment type="caution">
    <text evidence="5">The sequence shown here is derived from an EMBL/GenBank/DDBJ whole genome shotgun (WGS) entry which is preliminary data.</text>
</comment>
<dbReference type="PANTHER" id="PTHR11559">
    <property type="entry name" value="CARBOXYLESTERASE"/>
    <property type="match status" value="1"/>
</dbReference>
<dbReference type="InterPro" id="IPR019826">
    <property type="entry name" value="Carboxylesterase_B_AS"/>
</dbReference>
<organism evidence="5 7">
    <name type="scientific">Holdemania massiliensis</name>
    <dbReference type="NCBI Taxonomy" id="1468449"/>
    <lineage>
        <taxon>Bacteria</taxon>
        <taxon>Bacillati</taxon>
        <taxon>Bacillota</taxon>
        <taxon>Erysipelotrichia</taxon>
        <taxon>Erysipelotrichales</taxon>
        <taxon>Erysipelotrichaceae</taxon>
        <taxon>Holdemania</taxon>
    </lineage>
</organism>
<dbReference type="EMBL" id="WKPI01000011">
    <property type="protein sequence ID" value="MSC33107.1"/>
    <property type="molecule type" value="Genomic_DNA"/>
</dbReference>